<sequence length="256" mass="27449">MQRAVIIFLATIFLSVNGISADTDTISELYEIAVTVKKCLSNKHPVVCLKEKALDALNETVFTDEPIIIGYIRIEKNDEYDWNKTRDSALPNEITKRSLLLNDALYEKLQDFFKSRTIRFNIDEAVEGRKKGGGGGKGGGKGMMMAAAACVGAGMMVGKMGMMAMAAMMMSKLSLLLSAIMMLKKSKGGGGDESKEKQIKIIYATTSGGGGDYGKGGGGGGGGGGWHRSLNHEPQTITYRAHIPSDANANVVYEGY</sequence>
<dbReference type="PANTHER" id="PTHR21879">
    <property type="entry name" value="FI03362P-RELATED-RELATED"/>
    <property type="match status" value="1"/>
</dbReference>
<dbReference type="EMBL" id="OU892277">
    <property type="protein sequence ID" value="CAG9760719.1"/>
    <property type="molecule type" value="Genomic_DNA"/>
</dbReference>
<accession>A0A9N9QJY6</accession>
<reference evidence="2" key="1">
    <citation type="submission" date="2022-01" db="EMBL/GenBank/DDBJ databases">
        <authorList>
            <person name="King R."/>
        </authorList>
    </citation>
    <scope>NUCLEOTIDE SEQUENCE</scope>
</reference>
<dbReference type="GO" id="GO:0016020">
    <property type="term" value="C:membrane"/>
    <property type="evidence" value="ECO:0007669"/>
    <property type="project" value="TreeGrafter"/>
</dbReference>
<gene>
    <name evidence="2" type="ORF">CEUTPL_LOCUS1440</name>
</gene>
<dbReference type="Pfam" id="PF07898">
    <property type="entry name" value="DUF1676"/>
    <property type="match status" value="1"/>
</dbReference>
<dbReference type="OrthoDB" id="8189012at2759"/>
<protein>
    <submittedName>
        <fullName evidence="2">Uncharacterized protein</fullName>
    </submittedName>
</protein>
<dbReference type="InterPro" id="IPR012464">
    <property type="entry name" value="DUF1676"/>
</dbReference>
<dbReference type="Proteomes" id="UP001152799">
    <property type="component" value="Chromosome 1"/>
</dbReference>
<name>A0A9N9QJY6_9CUCU</name>
<keyword evidence="1" id="KW-0732">Signal</keyword>
<dbReference type="AlphaFoldDB" id="A0A9N9QJY6"/>
<evidence type="ECO:0000313" key="3">
    <source>
        <dbReference type="Proteomes" id="UP001152799"/>
    </source>
</evidence>
<keyword evidence="3" id="KW-1185">Reference proteome</keyword>
<proteinExistence type="predicted"/>
<dbReference type="PANTHER" id="PTHR21879:SF22">
    <property type="entry name" value="FI03362P-RELATED"/>
    <property type="match status" value="1"/>
</dbReference>
<feature type="signal peptide" evidence="1">
    <location>
        <begin position="1"/>
        <end position="21"/>
    </location>
</feature>
<evidence type="ECO:0000256" key="1">
    <source>
        <dbReference type="SAM" id="SignalP"/>
    </source>
</evidence>
<evidence type="ECO:0000313" key="2">
    <source>
        <dbReference type="EMBL" id="CAG9760719.1"/>
    </source>
</evidence>
<organism evidence="2 3">
    <name type="scientific">Ceutorhynchus assimilis</name>
    <name type="common">cabbage seed weevil</name>
    <dbReference type="NCBI Taxonomy" id="467358"/>
    <lineage>
        <taxon>Eukaryota</taxon>
        <taxon>Metazoa</taxon>
        <taxon>Ecdysozoa</taxon>
        <taxon>Arthropoda</taxon>
        <taxon>Hexapoda</taxon>
        <taxon>Insecta</taxon>
        <taxon>Pterygota</taxon>
        <taxon>Neoptera</taxon>
        <taxon>Endopterygota</taxon>
        <taxon>Coleoptera</taxon>
        <taxon>Polyphaga</taxon>
        <taxon>Cucujiformia</taxon>
        <taxon>Curculionidae</taxon>
        <taxon>Ceutorhynchinae</taxon>
        <taxon>Ceutorhynchus</taxon>
    </lineage>
</organism>
<feature type="chain" id="PRO_5040212735" evidence="1">
    <location>
        <begin position="22"/>
        <end position="256"/>
    </location>
</feature>